<name>A0A7R9PV69_9ACAR</name>
<sequence length="426" mass="45373">DAVPVIGLGIHENSGHIDFYPNGGTTHQPGCIINRVTSVIQNGLFSAVACNHFRSVDFFIASINPKNPKAVATQCSDYISYLSESCNVDGIDNNVAQAIMGEQAVLSKPYEKSAILAAFITLGSCQLFGLFGPPKPAQFTTKFNLYTRNNKQTAQVLTSRDAGNLAAITKTNFKGSLMTRFIVHGFVDTTSASVWMGKMKDAFLDAGDCNVFIVDWSAGNGLLSYDQSASGLSVANVHILGHSLGAHIAGYAGQAFNGQLGRITGFDPAGPGYAGKDTKDKLNPSNAQFVDAIHTDTFPLIGLGINENSGHVDFYPNGGHDQPGCVINRLGSFIDNGLYGGFACNHFRSVEFYTASINPNNPKGVATQCSDYSTYLSGDCDDSAGANGGTVIFGEQAILAKPYESITVGKKYYLTTGAFYPFFETK</sequence>
<evidence type="ECO:0000313" key="7">
    <source>
        <dbReference type="Proteomes" id="UP000759131"/>
    </source>
</evidence>
<comment type="similarity">
    <text evidence="2 4">Belongs to the AB hydrolase superfamily. Lipase family.</text>
</comment>
<dbReference type="PRINTS" id="PR00821">
    <property type="entry name" value="TAGLIPASE"/>
</dbReference>
<evidence type="ECO:0000256" key="1">
    <source>
        <dbReference type="ARBA" id="ARBA00004613"/>
    </source>
</evidence>
<dbReference type="InterPro" id="IPR000734">
    <property type="entry name" value="TAG_lipase"/>
</dbReference>
<evidence type="ECO:0000256" key="3">
    <source>
        <dbReference type="ARBA" id="ARBA00022525"/>
    </source>
</evidence>
<evidence type="ECO:0000259" key="5">
    <source>
        <dbReference type="Pfam" id="PF00151"/>
    </source>
</evidence>
<dbReference type="InterPro" id="IPR013818">
    <property type="entry name" value="Lipase"/>
</dbReference>
<feature type="domain" description="Lipase" evidence="5">
    <location>
        <begin position="135"/>
        <end position="219"/>
    </location>
</feature>
<feature type="domain" description="Lipase" evidence="5">
    <location>
        <begin position="3"/>
        <end position="86"/>
    </location>
</feature>
<dbReference type="EMBL" id="CAJPIZ010000652">
    <property type="protein sequence ID" value="CAG2101973.1"/>
    <property type="molecule type" value="Genomic_DNA"/>
</dbReference>
<evidence type="ECO:0000256" key="2">
    <source>
        <dbReference type="ARBA" id="ARBA00010701"/>
    </source>
</evidence>
<dbReference type="SUPFAM" id="SSF53474">
    <property type="entry name" value="alpha/beta-Hydrolases"/>
    <property type="match status" value="2"/>
</dbReference>
<feature type="domain" description="Lipase" evidence="5">
    <location>
        <begin position="228"/>
        <end position="422"/>
    </location>
</feature>
<dbReference type="PANTHER" id="PTHR11610">
    <property type="entry name" value="LIPASE"/>
    <property type="match status" value="1"/>
</dbReference>
<dbReference type="CDD" id="cd00707">
    <property type="entry name" value="Pancreat_lipase_like"/>
    <property type="match status" value="1"/>
</dbReference>
<dbReference type="OrthoDB" id="6515350at2759"/>
<dbReference type="InterPro" id="IPR029058">
    <property type="entry name" value="AB_hydrolase_fold"/>
</dbReference>
<dbReference type="GO" id="GO:0016298">
    <property type="term" value="F:lipase activity"/>
    <property type="evidence" value="ECO:0007669"/>
    <property type="project" value="InterPro"/>
</dbReference>
<keyword evidence="3" id="KW-0964">Secreted</keyword>
<protein>
    <recommendedName>
        <fullName evidence="5">Lipase domain-containing protein</fullName>
    </recommendedName>
</protein>
<dbReference type="Pfam" id="PF00151">
    <property type="entry name" value="Lipase"/>
    <property type="match status" value="3"/>
</dbReference>
<dbReference type="EMBL" id="OC855227">
    <property type="protein sequence ID" value="CAD7621543.1"/>
    <property type="molecule type" value="Genomic_DNA"/>
</dbReference>
<dbReference type="AlphaFoldDB" id="A0A7R9PV69"/>
<proteinExistence type="inferred from homology"/>
<dbReference type="GO" id="GO:0005615">
    <property type="term" value="C:extracellular space"/>
    <property type="evidence" value="ECO:0007669"/>
    <property type="project" value="TreeGrafter"/>
</dbReference>
<reference evidence="6" key="1">
    <citation type="submission" date="2020-11" db="EMBL/GenBank/DDBJ databases">
        <authorList>
            <person name="Tran Van P."/>
        </authorList>
    </citation>
    <scope>NUCLEOTIDE SEQUENCE</scope>
</reference>
<dbReference type="Gene3D" id="3.40.50.1820">
    <property type="entry name" value="alpha/beta hydrolase"/>
    <property type="match status" value="2"/>
</dbReference>
<accession>A0A7R9PV69</accession>
<dbReference type="GO" id="GO:0016042">
    <property type="term" value="P:lipid catabolic process"/>
    <property type="evidence" value="ECO:0007669"/>
    <property type="project" value="TreeGrafter"/>
</dbReference>
<dbReference type="PANTHER" id="PTHR11610:SF178">
    <property type="entry name" value="LIPASE MEMBER H-A-LIKE PROTEIN"/>
    <property type="match status" value="1"/>
</dbReference>
<comment type="subcellular location">
    <subcellularLocation>
        <location evidence="1">Secreted</location>
    </subcellularLocation>
</comment>
<gene>
    <name evidence="6" type="ORF">OSB1V03_LOCUS2014</name>
</gene>
<keyword evidence="7" id="KW-1185">Reference proteome</keyword>
<evidence type="ECO:0000313" key="6">
    <source>
        <dbReference type="EMBL" id="CAD7621543.1"/>
    </source>
</evidence>
<organism evidence="6">
    <name type="scientific">Medioppia subpectinata</name>
    <dbReference type="NCBI Taxonomy" id="1979941"/>
    <lineage>
        <taxon>Eukaryota</taxon>
        <taxon>Metazoa</taxon>
        <taxon>Ecdysozoa</taxon>
        <taxon>Arthropoda</taxon>
        <taxon>Chelicerata</taxon>
        <taxon>Arachnida</taxon>
        <taxon>Acari</taxon>
        <taxon>Acariformes</taxon>
        <taxon>Sarcoptiformes</taxon>
        <taxon>Oribatida</taxon>
        <taxon>Brachypylina</taxon>
        <taxon>Oppioidea</taxon>
        <taxon>Oppiidae</taxon>
        <taxon>Medioppia</taxon>
    </lineage>
</organism>
<feature type="non-terminal residue" evidence="6">
    <location>
        <position position="1"/>
    </location>
</feature>
<dbReference type="InterPro" id="IPR033906">
    <property type="entry name" value="Lipase_N"/>
</dbReference>
<dbReference type="Proteomes" id="UP000759131">
    <property type="component" value="Unassembled WGS sequence"/>
</dbReference>
<evidence type="ECO:0000256" key="4">
    <source>
        <dbReference type="RuleBase" id="RU004262"/>
    </source>
</evidence>